<protein>
    <submittedName>
        <fullName evidence="3">Uncharacterized protein</fullName>
    </submittedName>
</protein>
<feature type="region of interest" description="Disordered" evidence="1">
    <location>
        <begin position="1"/>
        <end position="21"/>
    </location>
</feature>
<evidence type="ECO:0000256" key="1">
    <source>
        <dbReference type="SAM" id="MobiDB-lite"/>
    </source>
</evidence>
<organism evidence="3 4">
    <name type="scientific">Streptomyces bauhiniae</name>
    <dbReference type="NCBI Taxonomy" id="2340725"/>
    <lineage>
        <taxon>Bacteria</taxon>
        <taxon>Bacillati</taxon>
        <taxon>Actinomycetota</taxon>
        <taxon>Actinomycetes</taxon>
        <taxon>Kitasatosporales</taxon>
        <taxon>Streptomycetaceae</taxon>
        <taxon>Streptomyces</taxon>
    </lineage>
</organism>
<dbReference type="Proteomes" id="UP000298159">
    <property type="component" value="Unassembled WGS sequence"/>
</dbReference>
<dbReference type="EMBL" id="SRRT01000007">
    <property type="protein sequence ID" value="TGN73999.1"/>
    <property type="molecule type" value="Genomic_DNA"/>
</dbReference>
<proteinExistence type="predicted"/>
<comment type="caution">
    <text evidence="3">The sequence shown here is derived from an EMBL/GenBank/DDBJ whole genome shotgun (WGS) entry which is preliminary data.</text>
</comment>
<keyword evidence="4" id="KW-1185">Reference proteome</keyword>
<keyword evidence="2" id="KW-1133">Transmembrane helix</keyword>
<dbReference type="AlphaFoldDB" id="A0A4Z1CYA6"/>
<sequence length="269" mass="28576">MTESQTPSMPELPPAQAGKDRRRTRAVLRWAAVVAVFALTGTGTAYGISRADRADLPGLATHSDGRWEYPALVRPPLPSGSPGPLAAGNKAGTHYADLRALLLPAPRNATVDKTLSGTDGWLPVKDFLAQYDASGRGELGQALTDRGLRHVASRGWTTPDGTRTRIDLLQFATAEVAEGSESEFVSYNGPLHPLRGAPVFEAEGFPEAARLDKVWLAAYAEAKPYGAERTRLAYAAAGDTVAMVTQSRPGGAAAVPFWQTVTLQSELLA</sequence>
<evidence type="ECO:0000256" key="2">
    <source>
        <dbReference type="SAM" id="Phobius"/>
    </source>
</evidence>
<dbReference type="RefSeq" id="WP_135787904.1">
    <property type="nucleotide sequence ID" value="NZ_SRRT01000007.1"/>
</dbReference>
<reference evidence="3 4" key="1">
    <citation type="submission" date="2019-04" db="EMBL/GenBank/DDBJ databases">
        <title>Streptomyces sp. nov. Bv016 isolated from bark of Buahinia variegata.</title>
        <authorList>
            <person name="Kanchanasin P."/>
            <person name="Tanasupawat S."/>
            <person name="Yuki M."/>
            <person name="Kudo T."/>
        </authorList>
    </citation>
    <scope>NUCLEOTIDE SEQUENCE [LARGE SCALE GENOMIC DNA]</scope>
    <source>
        <strain evidence="3 4">Bv016</strain>
    </source>
</reference>
<evidence type="ECO:0000313" key="3">
    <source>
        <dbReference type="EMBL" id="TGN73999.1"/>
    </source>
</evidence>
<gene>
    <name evidence="3" type="ORF">E5083_24845</name>
</gene>
<name>A0A4Z1CYA6_9ACTN</name>
<keyword evidence="2" id="KW-0812">Transmembrane</keyword>
<evidence type="ECO:0000313" key="4">
    <source>
        <dbReference type="Proteomes" id="UP000298159"/>
    </source>
</evidence>
<feature type="transmembrane region" description="Helical" evidence="2">
    <location>
        <begin position="27"/>
        <end position="48"/>
    </location>
</feature>
<accession>A0A4Z1CYA6</accession>
<keyword evidence="2" id="KW-0472">Membrane</keyword>
<dbReference type="GeneID" id="95450803"/>